<dbReference type="PROSITE" id="PS50893">
    <property type="entry name" value="ABC_TRANSPORTER_2"/>
    <property type="match status" value="1"/>
</dbReference>
<evidence type="ECO:0000259" key="3">
    <source>
        <dbReference type="PROSITE" id="PS50893"/>
    </source>
</evidence>
<dbReference type="SUPFAM" id="SSF52540">
    <property type="entry name" value="P-loop containing nucleoside triphosphate hydrolases"/>
    <property type="match status" value="1"/>
</dbReference>
<evidence type="ECO:0000313" key="4">
    <source>
        <dbReference type="EMBL" id="OEF97526.1"/>
    </source>
</evidence>
<keyword evidence="1" id="KW-0547">Nucleotide-binding</keyword>
<name>A0A1E5G372_9FIRM</name>
<feature type="domain" description="ABC transporter" evidence="3">
    <location>
        <begin position="2"/>
        <end position="232"/>
    </location>
</feature>
<dbReference type="InterPro" id="IPR017871">
    <property type="entry name" value="ABC_transporter-like_CS"/>
</dbReference>
<gene>
    <name evidence="4" type="ORF">BHF68_04790</name>
</gene>
<dbReference type="Pfam" id="PF00005">
    <property type="entry name" value="ABC_tran"/>
    <property type="match status" value="1"/>
</dbReference>
<dbReference type="AlphaFoldDB" id="A0A1E5G372"/>
<accession>A0A1E5G372</accession>
<dbReference type="SMART" id="SM00382">
    <property type="entry name" value="AAA"/>
    <property type="match status" value="1"/>
</dbReference>
<dbReference type="PANTHER" id="PTHR43582:SF2">
    <property type="entry name" value="LINEARMYCIN RESISTANCE ATP-BINDING PROTEIN LNRL"/>
    <property type="match status" value="1"/>
</dbReference>
<dbReference type="GO" id="GO:0016887">
    <property type="term" value="F:ATP hydrolysis activity"/>
    <property type="evidence" value="ECO:0007669"/>
    <property type="project" value="InterPro"/>
</dbReference>
<reference evidence="4 5" key="1">
    <citation type="submission" date="2016-09" db="EMBL/GenBank/DDBJ databases">
        <title>Draft genome sequence for the type strain of Desulfuribacillus alkaliarsenatis AHT28, an obligately anaerobic, sulfidogenic bacterium isolated from Russian soda lake sediments.</title>
        <authorList>
            <person name="Abin C.A."/>
            <person name="Hollibaugh J.T."/>
        </authorList>
    </citation>
    <scope>NUCLEOTIDE SEQUENCE [LARGE SCALE GENOMIC DNA]</scope>
    <source>
        <strain evidence="4 5">AHT28</strain>
    </source>
</reference>
<proteinExistence type="predicted"/>
<dbReference type="InterPro" id="IPR027417">
    <property type="entry name" value="P-loop_NTPase"/>
</dbReference>
<organism evidence="4 5">
    <name type="scientific">Desulfuribacillus alkaliarsenatis</name>
    <dbReference type="NCBI Taxonomy" id="766136"/>
    <lineage>
        <taxon>Bacteria</taxon>
        <taxon>Bacillati</taxon>
        <taxon>Bacillota</taxon>
        <taxon>Desulfuribacillia</taxon>
        <taxon>Desulfuribacillales</taxon>
        <taxon>Desulfuribacillaceae</taxon>
        <taxon>Desulfuribacillus</taxon>
    </lineage>
</organism>
<dbReference type="PANTHER" id="PTHR43582">
    <property type="entry name" value="LINEARMYCIN RESISTANCE ATP-BINDING PROTEIN LNRL"/>
    <property type="match status" value="1"/>
</dbReference>
<dbReference type="CDD" id="cd03230">
    <property type="entry name" value="ABC_DR_subfamily_A"/>
    <property type="match status" value="1"/>
</dbReference>
<dbReference type="GO" id="GO:0005524">
    <property type="term" value="F:ATP binding"/>
    <property type="evidence" value="ECO:0007669"/>
    <property type="project" value="UniProtKB-KW"/>
</dbReference>
<dbReference type="PROSITE" id="PS00211">
    <property type="entry name" value="ABC_TRANSPORTER_1"/>
    <property type="match status" value="1"/>
</dbReference>
<dbReference type="InterPro" id="IPR003593">
    <property type="entry name" value="AAA+_ATPase"/>
</dbReference>
<dbReference type="Gene3D" id="3.40.50.300">
    <property type="entry name" value="P-loop containing nucleotide triphosphate hydrolases"/>
    <property type="match status" value="1"/>
</dbReference>
<keyword evidence="5" id="KW-1185">Reference proteome</keyword>
<evidence type="ECO:0000256" key="1">
    <source>
        <dbReference type="ARBA" id="ARBA00022741"/>
    </source>
</evidence>
<sequence length="314" mass="35205">MLQVKNVSKAFAGKEVVKNISFSVDQGESFGLLGPNGAGKSTTIHMIAGLLQPTSGTVSIDFHDIQNSRKQAQMRLGVVPQEIALYQDFSAEDNLKFWGRMYNLTGKELTVAVQRTLDIVGLTERRKDQVETFSGGMKRRINIACALLHEPKLLIMDEPTVGIDPQSRNHILETVKELNRQGMTVLYTSHYMEEVQYLCETVGIIDQGQLIANGYVKDIIKQFGDLAEIQIQFAFDNDELAPAEKLQAWFQPLSQGTIKISDNQMTLLHKQPELVIQRIAETLKQRDMKLLGVKVVESSLESVFLQLTGRALRD</sequence>
<keyword evidence="2 4" id="KW-0067">ATP-binding</keyword>
<dbReference type="RefSeq" id="WP_069642924.1">
    <property type="nucleotide sequence ID" value="NZ_MIJE01000011.1"/>
</dbReference>
<dbReference type="Proteomes" id="UP000094296">
    <property type="component" value="Unassembled WGS sequence"/>
</dbReference>
<protein>
    <submittedName>
        <fullName evidence="4">Export ABC transporter ATP-binding protein</fullName>
    </submittedName>
</protein>
<dbReference type="OrthoDB" id="9804819at2"/>
<evidence type="ECO:0000313" key="5">
    <source>
        <dbReference type="Proteomes" id="UP000094296"/>
    </source>
</evidence>
<dbReference type="InterPro" id="IPR003439">
    <property type="entry name" value="ABC_transporter-like_ATP-bd"/>
</dbReference>
<comment type="caution">
    <text evidence="4">The sequence shown here is derived from an EMBL/GenBank/DDBJ whole genome shotgun (WGS) entry which is preliminary data.</text>
</comment>
<dbReference type="STRING" id="766136.BHF68_04790"/>
<dbReference type="EMBL" id="MIJE01000011">
    <property type="protein sequence ID" value="OEF97526.1"/>
    <property type="molecule type" value="Genomic_DNA"/>
</dbReference>
<evidence type="ECO:0000256" key="2">
    <source>
        <dbReference type="ARBA" id="ARBA00022840"/>
    </source>
</evidence>